<feature type="transmembrane region" description="Helical" evidence="6">
    <location>
        <begin position="241"/>
        <end position="262"/>
    </location>
</feature>
<name>A0ABW9XF02_9SPHN</name>
<feature type="transmembrane region" description="Helical" evidence="6">
    <location>
        <begin position="338"/>
        <end position="360"/>
    </location>
</feature>
<feature type="transmembrane region" description="Helical" evidence="6">
    <location>
        <begin position="35"/>
        <end position="52"/>
    </location>
</feature>
<accession>A0ABW9XF02</accession>
<feature type="transmembrane region" description="Helical" evidence="6">
    <location>
        <begin position="175"/>
        <end position="193"/>
    </location>
</feature>
<keyword evidence="2" id="KW-0813">Transport</keyword>
<keyword evidence="8" id="KW-1185">Reference proteome</keyword>
<evidence type="ECO:0000256" key="6">
    <source>
        <dbReference type="SAM" id="Phobius"/>
    </source>
</evidence>
<organism evidence="7 8">
    <name type="scientific">Novosphingobium ovatum</name>
    <dbReference type="NCBI Taxonomy" id="1908523"/>
    <lineage>
        <taxon>Bacteria</taxon>
        <taxon>Pseudomonadati</taxon>
        <taxon>Pseudomonadota</taxon>
        <taxon>Alphaproteobacteria</taxon>
        <taxon>Sphingomonadales</taxon>
        <taxon>Sphingomonadaceae</taxon>
        <taxon>Novosphingobium</taxon>
    </lineage>
</organism>
<comment type="subcellular location">
    <subcellularLocation>
        <location evidence="1">Membrane</location>
        <topology evidence="1">Multi-pass membrane protein</topology>
    </subcellularLocation>
</comment>
<dbReference type="EMBL" id="JAAAPO010000004">
    <property type="protein sequence ID" value="NBC37123.1"/>
    <property type="molecule type" value="Genomic_DNA"/>
</dbReference>
<evidence type="ECO:0000313" key="8">
    <source>
        <dbReference type="Proteomes" id="UP000753724"/>
    </source>
</evidence>
<evidence type="ECO:0000256" key="2">
    <source>
        <dbReference type="ARBA" id="ARBA00022448"/>
    </source>
</evidence>
<evidence type="ECO:0000256" key="4">
    <source>
        <dbReference type="ARBA" id="ARBA00022989"/>
    </source>
</evidence>
<feature type="transmembrane region" description="Helical" evidence="6">
    <location>
        <begin position="404"/>
        <end position="424"/>
    </location>
</feature>
<reference evidence="8" key="1">
    <citation type="submission" date="2020-01" db="EMBL/GenBank/DDBJ databases">
        <title>Sphingomonas sp. strain CSW-10.</title>
        <authorList>
            <person name="Chen W.-M."/>
        </authorList>
    </citation>
    <scope>NUCLEOTIDE SEQUENCE [LARGE SCALE GENOMIC DNA]</scope>
    <source>
        <strain evidence="8">FSY-8</strain>
    </source>
</reference>
<sequence>MAMATANFATAIAFALQQGNIARIFETLGARMDDLPILMIAGPVTGLIVQPIIGRLSDGIWVRIGDWGGRRLPWMAGGAIASSLALWGMAHAQVLWVAIACFWLLDAALNVVMEPFRALVGDMVPADQRAQGLSVNAALGCLGAVGGFLAPYLLAHFGWNAGAAAGGGVPPSVRFALMLSAGVMLLGTGYTLWRIREYTPAQQAAFAGSDAVAHKPSPGNPLMALWRDIVAMPPSLRRLTVVQFFSWFALFIMWPFMTPVVTRHVFGASRAGSAAYEAGADWVGVLFAGFNVVAALFGLLALPRLARGWGVAHTHAACLGAGVCGFLLIVVLRDPVALFVPFALLGLAWASMLTLPYVMLTDALGGQRLGTYTGIFNIFVVLPQIAVATVMGPVLRAWFPDQPVWTMAVAAASLAAAAGLTLVLRPDRH</sequence>
<dbReference type="InterPro" id="IPR011701">
    <property type="entry name" value="MFS"/>
</dbReference>
<feature type="transmembrane region" description="Helical" evidence="6">
    <location>
        <begin position="314"/>
        <end position="332"/>
    </location>
</feature>
<dbReference type="SUPFAM" id="SSF103473">
    <property type="entry name" value="MFS general substrate transporter"/>
    <property type="match status" value="1"/>
</dbReference>
<feature type="transmembrane region" description="Helical" evidence="6">
    <location>
        <begin position="133"/>
        <end position="155"/>
    </location>
</feature>
<feature type="transmembrane region" description="Helical" evidence="6">
    <location>
        <begin position="372"/>
        <end position="392"/>
    </location>
</feature>
<dbReference type="Gene3D" id="1.20.1250.20">
    <property type="entry name" value="MFS general substrate transporter like domains"/>
    <property type="match status" value="1"/>
</dbReference>
<keyword evidence="3 6" id="KW-0812">Transmembrane</keyword>
<dbReference type="PANTHER" id="PTHR19432">
    <property type="entry name" value="SUGAR TRANSPORTER"/>
    <property type="match status" value="1"/>
</dbReference>
<dbReference type="Pfam" id="PF07690">
    <property type="entry name" value="MFS_1"/>
    <property type="match status" value="1"/>
</dbReference>
<evidence type="ECO:0000256" key="5">
    <source>
        <dbReference type="ARBA" id="ARBA00023136"/>
    </source>
</evidence>
<evidence type="ECO:0000256" key="3">
    <source>
        <dbReference type="ARBA" id="ARBA00022692"/>
    </source>
</evidence>
<dbReference type="Proteomes" id="UP000753724">
    <property type="component" value="Unassembled WGS sequence"/>
</dbReference>
<gene>
    <name evidence="7" type="ORF">GTZ99_11195</name>
</gene>
<feature type="transmembrane region" description="Helical" evidence="6">
    <location>
        <begin position="282"/>
        <end position="302"/>
    </location>
</feature>
<proteinExistence type="predicted"/>
<feature type="transmembrane region" description="Helical" evidence="6">
    <location>
        <begin position="95"/>
        <end position="112"/>
    </location>
</feature>
<keyword evidence="5 6" id="KW-0472">Membrane</keyword>
<comment type="caution">
    <text evidence="7">The sequence shown here is derived from an EMBL/GenBank/DDBJ whole genome shotgun (WGS) entry which is preliminary data.</text>
</comment>
<protein>
    <submittedName>
        <fullName evidence="7">MFS transporter</fullName>
    </submittedName>
</protein>
<evidence type="ECO:0000313" key="7">
    <source>
        <dbReference type="EMBL" id="NBC37123.1"/>
    </source>
</evidence>
<dbReference type="PANTHER" id="PTHR19432:SF35">
    <property type="entry name" value="SOLUTE CARRIER FAMILY 45 MEMBER 3 ISOFORM X1"/>
    <property type="match status" value="1"/>
</dbReference>
<dbReference type="InterPro" id="IPR036259">
    <property type="entry name" value="MFS_trans_sf"/>
</dbReference>
<evidence type="ECO:0000256" key="1">
    <source>
        <dbReference type="ARBA" id="ARBA00004141"/>
    </source>
</evidence>
<keyword evidence="4 6" id="KW-1133">Transmembrane helix</keyword>